<dbReference type="PROSITE" id="PS52029">
    <property type="entry name" value="LD_TPASE"/>
    <property type="match status" value="1"/>
</dbReference>
<feature type="active site" description="Proton donor/acceptor" evidence="6">
    <location>
        <position position="200"/>
    </location>
</feature>
<keyword evidence="4 6" id="KW-0573">Peptidoglycan synthesis</keyword>
<keyword evidence="3 6" id="KW-0133">Cell shape</keyword>
<dbReference type="InterPro" id="IPR005490">
    <property type="entry name" value="LD_TPept_cat_dom"/>
</dbReference>
<proteinExistence type="predicted"/>
<dbReference type="KEGG" id="snk:CP967_21940"/>
<evidence type="ECO:0000259" key="8">
    <source>
        <dbReference type="PROSITE" id="PS52029"/>
    </source>
</evidence>
<dbReference type="PANTHER" id="PTHR30582:SF33">
    <property type="entry name" value="EXPORTED PROTEIN"/>
    <property type="match status" value="1"/>
</dbReference>
<dbReference type="Gene3D" id="2.40.440.10">
    <property type="entry name" value="L,D-transpeptidase catalytic domain-like"/>
    <property type="match status" value="1"/>
</dbReference>
<keyword evidence="2" id="KW-0808">Transferase</keyword>
<dbReference type="PANTHER" id="PTHR30582">
    <property type="entry name" value="L,D-TRANSPEPTIDASE"/>
    <property type="match status" value="1"/>
</dbReference>
<organism evidence="9 10">
    <name type="scientific">Streptomyces nitrosporeus</name>
    <dbReference type="NCBI Taxonomy" id="28894"/>
    <lineage>
        <taxon>Bacteria</taxon>
        <taxon>Bacillati</taxon>
        <taxon>Actinomycetota</taxon>
        <taxon>Actinomycetes</taxon>
        <taxon>Kitasatosporales</taxon>
        <taxon>Streptomycetaceae</taxon>
        <taxon>Streptomyces</taxon>
    </lineage>
</organism>
<evidence type="ECO:0000256" key="2">
    <source>
        <dbReference type="ARBA" id="ARBA00022679"/>
    </source>
</evidence>
<feature type="chain" id="PRO_5038875248" evidence="7">
    <location>
        <begin position="40"/>
        <end position="247"/>
    </location>
</feature>
<dbReference type="GO" id="GO:0071555">
    <property type="term" value="P:cell wall organization"/>
    <property type="evidence" value="ECO:0007669"/>
    <property type="project" value="UniProtKB-UniRule"/>
</dbReference>
<dbReference type="RefSeq" id="WP_150489598.1">
    <property type="nucleotide sequence ID" value="NZ_BMUV01000006.1"/>
</dbReference>
<dbReference type="GO" id="GO:0071972">
    <property type="term" value="F:peptidoglycan L,D-transpeptidase activity"/>
    <property type="evidence" value="ECO:0007669"/>
    <property type="project" value="TreeGrafter"/>
</dbReference>
<gene>
    <name evidence="9" type="ORF">CP967_21940</name>
</gene>
<dbReference type="InterPro" id="IPR038063">
    <property type="entry name" value="Transpep_catalytic_dom"/>
</dbReference>
<keyword evidence="7" id="KW-0732">Signal</keyword>
<dbReference type="EMBL" id="CP023702">
    <property type="protein sequence ID" value="QEU74301.1"/>
    <property type="molecule type" value="Genomic_DNA"/>
</dbReference>
<protein>
    <submittedName>
        <fullName evidence="9">L,D-transpeptidase</fullName>
    </submittedName>
</protein>
<feature type="signal peptide" evidence="7">
    <location>
        <begin position="1"/>
        <end position="39"/>
    </location>
</feature>
<dbReference type="Proteomes" id="UP000326178">
    <property type="component" value="Chromosome"/>
</dbReference>
<comment type="pathway">
    <text evidence="1 6">Cell wall biogenesis; peptidoglycan biosynthesis.</text>
</comment>
<feature type="active site" description="Nucleophile" evidence="6">
    <location>
        <position position="215"/>
    </location>
</feature>
<reference evidence="9 10" key="1">
    <citation type="submission" date="2017-09" db="EMBL/GenBank/DDBJ databases">
        <authorList>
            <person name="Lee N."/>
            <person name="Cho B.-K."/>
        </authorList>
    </citation>
    <scope>NUCLEOTIDE SEQUENCE [LARGE SCALE GENOMIC DNA]</scope>
    <source>
        <strain evidence="9 10">ATCC 12769</strain>
    </source>
</reference>
<evidence type="ECO:0000256" key="1">
    <source>
        <dbReference type="ARBA" id="ARBA00004752"/>
    </source>
</evidence>
<accession>A0A5J6FE21</accession>
<sequence>MRPGSTARNARTARSTRTARTATALTLSCLTLLGTAATAGAHAPAVAGAKACTAGTGPYQRPLEKYLGRPVDGTQSTADCEAIRAFQVEHDVETTNGYASLATYRTMVAAEAADDPNADGDCPVRKERVTCVDLDRQLLWVQTSDSVDFGPVPIRSGRDTEETRLGWHSVYWRSRDHVSTIYNNAPMPYSQFFDGGQAIHGRLDPLYDGGGSAGCVNLSLDNAEKLWNLLDVDDLVYIWGAKPGTAD</sequence>
<dbReference type="GO" id="GO:0008360">
    <property type="term" value="P:regulation of cell shape"/>
    <property type="evidence" value="ECO:0007669"/>
    <property type="project" value="UniProtKB-UniRule"/>
</dbReference>
<name>A0A5J6FE21_9ACTN</name>
<evidence type="ECO:0000313" key="9">
    <source>
        <dbReference type="EMBL" id="QEU74301.1"/>
    </source>
</evidence>
<dbReference type="GO" id="GO:0005576">
    <property type="term" value="C:extracellular region"/>
    <property type="evidence" value="ECO:0007669"/>
    <property type="project" value="TreeGrafter"/>
</dbReference>
<dbReference type="InterPro" id="IPR050979">
    <property type="entry name" value="LD-transpeptidase"/>
</dbReference>
<dbReference type="OrthoDB" id="8887048at2"/>
<dbReference type="GO" id="GO:0018104">
    <property type="term" value="P:peptidoglycan-protein cross-linking"/>
    <property type="evidence" value="ECO:0007669"/>
    <property type="project" value="TreeGrafter"/>
</dbReference>
<dbReference type="Pfam" id="PF03734">
    <property type="entry name" value="YkuD"/>
    <property type="match status" value="1"/>
</dbReference>
<evidence type="ECO:0000256" key="4">
    <source>
        <dbReference type="ARBA" id="ARBA00022984"/>
    </source>
</evidence>
<dbReference type="SUPFAM" id="SSF141523">
    <property type="entry name" value="L,D-transpeptidase catalytic domain-like"/>
    <property type="match status" value="1"/>
</dbReference>
<evidence type="ECO:0000256" key="7">
    <source>
        <dbReference type="SAM" id="SignalP"/>
    </source>
</evidence>
<dbReference type="UniPathway" id="UPA00219"/>
<evidence type="ECO:0000256" key="5">
    <source>
        <dbReference type="ARBA" id="ARBA00023316"/>
    </source>
</evidence>
<dbReference type="AlphaFoldDB" id="A0A5J6FE21"/>
<evidence type="ECO:0000313" key="10">
    <source>
        <dbReference type="Proteomes" id="UP000326178"/>
    </source>
</evidence>
<keyword evidence="5 6" id="KW-0961">Cell wall biogenesis/degradation</keyword>
<keyword evidence="10" id="KW-1185">Reference proteome</keyword>
<dbReference type="CDD" id="cd16913">
    <property type="entry name" value="YkuD_like"/>
    <property type="match status" value="1"/>
</dbReference>
<dbReference type="GO" id="GO:0016740">
    <property type="term" value="F:transferase activity"/>
    <property type="evidence" value="ECO:0007669"/>
    <property type="project" value="UniProtKB-KW"/>
</dbReference>
<feature type="domain" description="L,D-TPase catalytic" evidence="8">
    <location>
        <begin position="128"/>
        <end position="239"/>
    </location>
</feature>
<evidence type="ECO:0000256" key="6">
    <source>
        <dbReference type="PROSITE-ProRule" id="PRU01373"/>
    </source>
</evidence>
<evidence type="ECO:0000256" key="3">
    <source>
        <dbReference type="ARBA" id="ARBA00022960"/>
    </source>
</evidence>